<organism evidence="1 2">
    <name type="scientific">Sinorhizobium americanum</name>
    <dbReference type="NCBI Taxonomy" id="194963"/>
    <lineage>
        <taxon>Bacteria</taxon>
        <taxon>Pseudomonadati</taxon>
        <taxon>Pseudomonadota</taxon>
        <taxon>Alphaproteobacteria</taxon>
        <taxon>Hyphomicrobiales</taxon>
        <taxon>Rhizobiaceae</taxon>
        <taxon>Sinorhizobium/Ensifer group</taxon>
        <taxon>Sinorhizobium</taxon>
    </lineage>
</organism>
<reference evidence="1 2" key="1">
    <citation type="submission" date="2015-10" db="EMBL/GenBank/DDBJ databases">
        <title>Genomic differences between typical nodule nitrogen-fixing rhizobial strains and those coming from bean seeds.</title>
        <authorList>
            <person name="Peralta H."/>
            <person name="Aguilar-Vera A."/>
            <person name="Diaz R."/>
            <person name="Mora Y."/>
            <person name="Martinez-Batallar G."/>
            <person name="Salazar E."/>
            <person name="Vargas-Lagunas C."/>
            <person name="Encarnacion S."/>
            <person name="Girard L."/>
            <person name="Mora J."/>
        </authorList>
    </citation>
    <scope>NUCLEOTIDE SEQUENCE [LARGE SCALE GENOMIC DNA]</scope>
    <source>
        <strain evidence="1 2">CFNEI 73</strain>
        <plasmid evidence="1 2">C</plasmid>
    </source>
</reference>
<accession>A0A1L3LYH4</accession>
<dbReference type="KEGG" id="same:SAMCFNEI73_pC1381"/>
<geneLocation type="plasmid" evidence="1 2">
    <name>C</name>
</geneLocation>
<evidence type="ECO:0000313" key="2">
    <source>
        <dbReference type="Proteomes" id="UP000182306"/>
    </source>
</evidence>
<protein>
    <submittedName>
        <fullName evidence="1">Uncharacterized protein</fullName>
    </submittedName>
</protein>
<proteinExistence type="predicted"/>
<dbReference type="AlphaFoldDB" id="A0A1L3LYH4"/>
<gene>
    <name evidence="1" type="ORF">SAMCFNEI73_pC1381</name>
</gene>
<name>A0A1L3LYH4_9HYPH</name>
<keyword evidence="2" id="KW-1185">Reference proteome</keyword>
<dbReference type="EMBL" id="CP013110">
    <property type="protein sequence ID" value="APG95086.1"/>
    <property type="molecule type" value="Genomic_DNA"/>
</dbReference>
<keyword evidence="1" id="KW-0614">Plasmid</keyword>
<sequence>MDDCRRHQVRSPVKGTDEDINHELNMVLWVLIENWRQ</sequence>
<dbReference type="Proteomes" id="UP000182306">
    <property type="component" value="Plasmid C"/>
</dbReference>
<evidence type="ECO:0000313" key="1">
    <source>
        <dbReference type="EMBL" id="APG95086.1"/>
    </source>
</evidence>